<dbReference type="InterPro" id="IPR000440">
    <property type="entry name" value="NADH_UbQ/plastoQ_OxRdtase_su3"/>
</dbReference>
<evidence type="ECO:0000256" key="6">
    <source>
        <dbReference type="ARBA" id="ARBA00022989"/>
    </source>
</evidence>
<evidence type="ECO:0000256" key="7">
    <source>
        <dbReference type="ARBA" id="ARBA00023136"/>
    </source>
</evidence>
<dbReference type="AlphaFoldDB" id="A0A3G3FWD5"/>
<dbReference type="RefSeq" id="YP_009539805.1">
    <property type="nucleotide sequence ID" value="NC_039949.1"/>
</dbReference>
<dbReference type="EC" id="7.1.1.2" evidence="9"/>
<accession>A0A3G3FWD5</accession>
<dbReference type="PANTHER" id="PTHR11058">
    <property type="entry name" value="NADH-UBIQUINONE OXIDOREDUCTASE CHAIN 3"/>
    <property type="match status" value="1"/>
</dbReference>
<reference evidence="10" key="1">
    <citation type="journal article" date="2018" name="Zookeys">
        <title>The complete mitochondrial genome of Orancistrocerus aterrimus aterrimus and comparative analysis in the family Vespidae (Hymenoptera, Vespidae, Eumeninae).</title>
        <authorList>
            <person name="Zhang Q."/>
            <person name="Huang P."/>
            <person name="Chen B."/>
            <person name="Li T.-J."/>
        </authorList>
    </citation>
    <scope>NUCLEOTIDE SEQUENCE</scope>
</reference>
<evidence type="ECO:0000256" key="3">
    <source>
        <dbReference type="ARBA" id="ARBA00021007"/>
    </source>
</evidence>
<protein>
    <recommendedName>
        <fullName evidence="3 9">NADH-ubiquinone oxidoreductase chain 3</fullName>
        <ecNumber evidence="9">7.1.1.2</ecNumber>
    </recommendedName>
</protein>
<keyword evidence="9" id="KW-0520">NAD</keyword>
<feature type="transmembrane region" description="Helical" evidence="9">
    <location>
        <begin position="5"/>
        <end position="25"/>
    </location>
</feature>
<comment type="subcellular location">
    <subcellularLocation>
        <location evidence="1">Membrane</location>
    </subcellularLocation>
    <subcellularLocation>
        <location evidence="9">Mitochondrion membrane</location>
        <topology evidence="9">Multi-pass membrane protein</topology>
    </subcellularLocation>
</comment>
<dbReference type="Gene3D" id="1.20.58.1610">
    <property type="entry name" value="NADH:ubiquinone/plastoquinone oxidoreductase, chain 3"/>
    <property type="match status" value="1"/>
</dbReference>
<keyword evidence="9" id="KW-1278">Translocase</keyword>
<dbReference type="CTD" id="4537"/>
<sequence>MLTMIIMLILPIMILSILIIINLSFSMKSMINKETPSPFECGFNPITSPQTPYSNQFFIIMIIFLIFDMEFILLMMIIPMMKFFNPLQWFKTLLTIMIILIIGTIYEYNNQSVSWMN</sequence>
<geneLocation type="mitochondrion" evidence="10"/>
<keyword evidence="9" id="KW-0249">Electron transport</keyword>
<dbReference type="PANTHER" id="PTHR11058:SF9">
    <property type="entry name" value="NADH-UBIQUINONE OXIDOREDUCTASE CHAIN 3"/>
    <property type="match status" value="1"/>
</dbReference>
<dbReference type="Pfam" id="PF00507">
    <property type="entry name" value="Oxidored_q4"/>
    <property type="match status" value="1"/>
</dbReference>
<keyword evidence="7 9" id="KW-0472">Membrane</keyword>
<keyword evidence="9 10" id="KW-0496">Mitochondrion</keyword>
<proteinExistence type="inferred from homology"/>
<feature type="transmembrane region" description="Helical" evidence="9">
    <location>
        <begin position="89"/>
        <end position="108"/>
    </location>
</feature>
<keyword evidence="9" id="KW-0830">Ubiquinone</keyword>
<evidence type="ECO:0000256" key="9">
    <source>
        <dbReference type="RuleBase" id="RU003640"/>
    </source>
</evidence>
<dbReference type="GO" id="GO:0030964">
    <property type="term" value="C:NADH dehydrogenase complex"/>
    <property type="evidence" value="ECO:0007669"/>
    <property type="project" value="TreeGrafter"/>
</dbReference>
<evidence type="ECO:0000256" key="2">
    <source>
        <dbReference type="ARBA" id="ARBA00008472"/>
    </source>
</evidence>
<organism evidence="10">
    <name type="scientific">Orancistrocerus aterrimus</name>
    <dbReference type="NCBI Taxonomy" id="2485977"/>
    <lineage>
        <taxon>Eukaryota</taxon>
        <taxon>Metazoa</taxon>
        <taxon>Ecdysozoa</taxon>
        <taxon>Arthropoda</taxon>
        <taxon>Hexapoda</taxon>
        <taxon>Insecta</taxon>
        <taxon>Pterygota</taxon>
        <taxon>Neoptera</taxon>
        <taxon>Endopterygota</taxon>
        <taxon>Hymenoptera</taxon>
        <taxon>Apocrita</taxon>
        <taxon>Aculeata</taxon>
        <taxon>Vespoidea</taxon>
        <taxon>Vespidae</taxon>
        <taxon>Eumeninae</taxon>
        <taxon>Orancistrocerus</taxon>
    </lineage>
</organism>
<comment type="function">
    <text evidence="9">Core subunit of the mitochondrial membrane respiratory chain NADH dehydrogenase (Complex I) which catalyzes electron transfer from NADH through the respiratory chain, using ubiquinone as an electron acceptor. Essential for the catalytic activity of complex I.</text>
</comment>
<dbReference type="InterPro" id="IPR038430">
    <property type="entry name" value="NDAH_ubi_oxred_su3_sf"/>
</dbReference>
<keyword evidence="5 9" id="KW-0812">Transmembrane</keyword>
<evidence type="ECO:0000256" key="1">
    <source>
        <dbReference type="ARBA" id="ARBA00004370"/>
    </source>
</evidence>
<name>A0A3G3FWD5_9HYME</name>
<dbReference type="GeneID" id="38460488"/>
<evidence type="ECO:0000256" key="8">
    <source>
        <dbReference type="ARBA" id="ARBA00049551"/>
    </source>
</evidence>
<dbReference type="GO" id="GO:0031966">
    <property type="term" value="C:mitochondrial membrane"/>
    <property type="evidence" value="ECO:0007669"/>
    <property type="project" value="UniProtKB-SubCell"/>
</dbReference>
<keyword evidence="4 9" id="KW-0813">Transport</keyword>
<dbReference type="EMBL" id="KY941926">
    <property type="protein sequence ID" value="AYQ18925.1"/>
    <property type="molecule type" value="Genomic_DNA"/>
</dbReference>
<comment type="catalytic activity">
    <reaction evidence="8 9">
        <text>a ubiquinone + NADH + 5 H(+)(in) = a ubiquinol + NAD(+) + 4 H(+)(out)</text>
        <dbReference type="Rhea" id="RHEA:29091"/>
        <dbReference type="Rhea" id="RHEA-COMP:9565"/>
        <dbReference type="Rhea" id="RHEA-COMP:9566"/>
        <dbReference type="ChEBI" id="CHEBI:15378"/>
        <dbReference type="ChEBI" id="CHEBI:16389"/>
        <dbReference type="ChEBI" id="CHEBI:17976"/>
        <dbReference type="ChEBI" id="CHEBI:57540"/>
        <dbReference type="ChEBI" id="CHEBI:57945"/>
        <dbReference type="EC" id="7.1.1.2"/>
    </reaction>
</comment>
<gene>
    <name evidence="10" type="primary">ND3</name>
</gene>
<keyword evidence="6 9" id="KW-1133">Transmembrane helix</keyword>
<keyword evidence="9" id="KW-0679">Respiratory chain</keyword>
<feature type="transmembrane region" description="Helical" evidence="9">
    <location>
        <begin position="57"/>
        <end position="77"/>
    </location>
</feature>
<evidence type="ECO:0000313" key="10">
    <source>
        <dbReference type="EMBL" id="AYQ18925.1"/>
    </source>
</evidence>
<dbReference type="GO" id="GO:0008137">
    <property type="term" value="F:NADH dehydrogenase (ubiquinone) activity"/>
    <property type="evidence" value="ECO:0007669"/>
    <property type="project" value="UniProtKB-UniRule"/>
</dbReference>
<comment type="similarity">
    <text evidence="2 9">Belongs to the complex I subunit 3 family.</text>
</comment>
<evidence type="ECO:0000256" key="4">
    <source>
        <dbReference type="ARBA" id="ARBA00022448"/>
    </source>
</evidence>
<evidence type="ECO:0000256" key="5">
    <source>
        <dbReference type="ARBA" id="ARBA00022692"/>
    </source>
</evidence>